<dbReference type="EMBL" id="CP021425">
    <property type="protein sequence ID" value="ARU55266.1"/>
    <property type="molecule type" value="Genomic_DNA"/>
</dbReference>
<dbReference type="Gene3D" id="1.25.40.10">
    <property type="entry name" value="Tetratricopeptide repeat domain"/>
    <property type="match status" value="2"/>
</dbReference>
<dbReference type="InterPro" id="IPR019734">
    <property type="entry name" value="TPR_rpt"/>
</dbReference>
<evidence type="ECO:0000313" key="5">
    <source>
        <dbReference type="EMBL" id="ARU55266.1"/>
    </source>
</evidence>
<accession>A0A1Y0I649</accession>
<feature type="signal peptide" evidence="4">
    <location>
        <begin position="1"/>
        <end position="21"/>
    </location>
</feature>
<dbReference type="KEGG" id="ome:OLMES_1184"/>
<name>A0A1Y0I649_9GAMM</name>
<sequence>MKPLTKTITIFALIVQMVACASFDQKTSKPAPPPPAPITEEPIAVVKHRDFAPETLYALLTAEIAGQRNRFDVTLLNYVQQAKKTRDLGVVKRAVQISQFLKASNALTDLGELWLELEPGSAEPHQILAFQFVAQGDYERAMHHMEQIYLMSGSADFESLAVHSKSLSVPEKQTLMELYADLAQRYPDNFDLGYSYALVQRNNEQHQAALDTISHYLAQDPEYQPGLLLKATLLYDVGQMSNALDLLSDATQRFPENRKLGTLYARMLIDDNQLEQSEEEYRKLVKRFPDVPGLRLAHSLVALENNNLDVAVEGLETLVKEGQHLNEAHFYLGRTADQRGDHALALNHYEQISSGGHYYNALARSSFLRASEGQLDEVMSKLATLREDHPQQVNALWQIEINLLMDLEKLDVALERVNEAIKQHPDSSDLRYARAMLYERQDLLPEMEADLRFILQAEPENSIAMNALGYTLADKTDRYLEAFELINNALKINPKSPAIIDSLGWVYYKMGDMEQALAYLRQAYDQFPDPEVAAHLGEVLWETGEEKEALEIWQKAYQTDPVHRILQRILNKYGVKFE</sequence>
<organism evidence="5 6">
    <name type="scientific">Oleiphilus messinensis</name>
    <dbReference type="NCBI Taxonomy" id="141451"/>
    <lineage>
        <taxon>Bacteria</taxon>
        <taxon>Pseudomonadati</taxon>
        <taxon>Pseudomonadota</taxon>
        <taxon>Gammaproteobacteria</taxon>
        <taxon>Oceanospirillales</taxon>
        <taxon>Oleiphilaceae</taxon>
        <taxon>Oleiphilus</taxon>
    </lineage>
</organism>
<evidence type="ECO:0000313" key="6">
    <source>
        <dbReference type="Proteomes" id="UP000196027"/>
    </source>
</evidence>
<dbReference type="InterPro" id="IPR011990">
    <property type="entry name" value="TPR-like_helical_dom_sf"/>
</dbReference>
<keyword evidence="1" id="KW-0677">Repeat</keyword>
<feature type="repeat" description="TPR" evidence="3">
    <location>
        <begin position="497"/>
        <end position="530"/>
    </location>
</feature>
<evidence type="ECO:0000256" key="1">
    <source>
        <dbReference type="ARBA" id="ARBA00022737"/>
    </source>
</evidence>
<dbReference type="PANTHER" id="PTHR44943">
    <property type="entry name" value="CELLULOSE SYNTHASE OPERON PROTEIN C"/>
    <property type="match status" value="1"/>
</dbReference>
<dbReference type="AlphaFoldDB" id="A0A1Y0I649"/>
<protein>
    <submittedName>
        <fullName evidence="5">TPR repeat protein</fullName>
    </submittedName>
</protein>
<dbReference type="PANTHER" id="PTHR44943:SF8">
    <property type="entry name" value="TPR REPEAT-CONTAINING PROTEIN MJ0263"/>
    <property type="match status" value="1"/>
</dbReference>
<reference evidence="5 6" key="1">
    <citation type="submission" date="2017-05" db="EMBL/GenBank/DDBJ databases">
        <title>Genomic insights into alkan degradation activity of Oleiphilus messinensis.</title>
        <authorList>
            <person name="Kozyavkin S.A."/>
            <person name="Slesarev A.I."/>
            <person name="Golyshin P.N."/>
            <person name="Korzhenkov A."/>
            <person name="Golyshina O.N."/>
            <person name="Toshchakov S.V."/>
        </authorList>
    </citation>
    <scope>NUCLEOTIDE SEQUENCE [LARGE SCALE GENOMIC DNA]</scope>
    <source>
        <strain evidence="5 6">ME102</strain>
    </source>
</reference>
<dbReference type="PROSITE" id="PS50005">
    <property type="entry name" value="TPR"/>
    <property type="match status" value="1"/>
</dbReference>
<feature type="chain" id="PRO_5012417521" evidence="4">
    <location>
        <begin position="22"/>
        <end position="578"/>
    </location>
</feature>
<dbReference type="SMART" id="SM00028">
    <property type="entry name" value="TPR"/>
    <property type="match status" value="6"/>
</dbReference>
<dbReference type="Pfam" id="PF13432">
    <property type="entry name" value="TPR_16"/>
    <property type="match status" value="4"/>
</dbReference>
<dbReference type="SUPFAM" id="SSF48452">
    <property type="entry name" value="TPR-like"/>
    <property type="match status" value="2"/>
</dbReference>
<dbReference type="InterPro" id="IPR051685">
    <property type="entry name" value="Ycf3/AcsC/BcsC/TPR_MFPF"/>
</dbReference>
<proteinExistence type="predicted"/>
<dbReference type="RefSeq" id="WP_198343234.1">
    <property type="nucleotide sequence ID" value="NZ_CP021425.1"/>
</dbReference>
<keyword evidence="6" id="KW-1185">Reference proteome</keyword>
<keyword evidence="2 3" id="KW-0802">TPR repeat</keyword>
<keyword evidence="4" id="KW-0732">Signal</keyword>
<evidence type="ECO:0000256" key="2">
    <source>
        <dbReference type="ARBA" id="ARBA00022803"/>
    </source>
</evidence>
<evidence type="ECO:0000256" key="4">
    <source>
        <dbReference type="SAM" id="SignalP"/>
    </source>
</evidence>
<dbReference type="Proteomes" id="UP000196027">
    <property type="component" value="Chromosome"/>
</dbReference>
<gene>
    <name evidence="5" type="ORF">OLMES_1184</name>
</gene>
<evidence type="ECO:0000256" key="3">
    <source>
        <dbReference type="PROSITE-ProRule" id="PRU00339"/>
    </source>
</evidence>